<evidence type="ECO:0000313" key="3">
    <source>
        <dbReference type="EMBL" id="KAF9892983.1"/>
    </source>
</evidence>
<dbReference type="EMBL" id="VCAU01000009">
    <property type="protein sequence ID" value="KAF9892983.1"/>
    <property type="molecule type" value="Genomic_DNA"/>
</dbReference>
<reference evidence="3" key="2">
    <citation type="submission" date="2020-02" db="EMBL/GenBank/DDBJ databases">
        <authorList>
            <person name="Gilchrist C.L.M."/>
            <person name="Chooi Y.-H."/>
        </authorList>
    </citation>
    <scope>NUCLEOTIDE SEQUENCE</scope>
    <source>
        <strain evidence="3">MST-FP2251</strain>
    </source>
</reference>
<dbReference type="InterPro" id="IPR029058">
    <property type="entry name" value="AB_hydrolase_fold"/>
</dbReference>
<evidence type="ECO:0000313" key="4">
    <source>
        <dbReference type="Proteomes" id="UP001194746"/>
    </source>
</evidence>
<dbReference type="InterPro" id="IPR013094">
    <property type="entry name" value="AB_hydrolase_3"/>
</dbReference>
<dbReference type="Proteomes" id="UP001194746">
    <property type="component" value="Unassembled WGS sequence"/>
</dbReference>
<dbReference type="Pfam" id="PF07859">
    <property type="entry name" value="Abhydrolase_3"/>
    <property type="match status" value="1"/>
</dbReference>
<name>A0AAD4CWA4_ASPNN</name>
<dbReference type="GO" id="GO:0016787">
    <property type="term" value="F:hydrolase activity"/>
    <property type="evidence" value="ECO:0007669"/>
    <property type="project" value="UniProtKB-KW"/>
</dbReference>
<organism evidence="3 4">
    <name type="scientific">Aspergillus nanangensis</name>
    <dbReference type="NCBI Taxonomy" id="2582783"/>
    <lineage>
        <taxon>Eukaryota</taxon>
        <taxon>Fungi</taxon>
        <taxon>Dikarya</taxon>
        <taxon>Ascomycota</taxon>
        <taxon>Pezizomycotina</taxon>
        <taxon>Eurotiomycetes</taxon>
        <taxon>Eurotiomycetidae</taxon>
        <taxon>Eurotiales</taxon>
        <taxon>Aspergillaceae</taxon>
        <taxon>Aspergillus</taxon>
        <taxon>Aspergillus subgen. Circumdati</taxon>
    </lineage>
</organism>
<evidence type="ECO:0000256" key="1">
    <source>
        <dbReference type="ARBA" id="ARBA00022801"/>
    </source>
</evidence>
<dbReference type="PANTHER" id="PTHR48081:SF31">
    <property type="entry name" value="STERYL ACETYL HYDROLASE MUG81-RELATED"/>
    <property type="match status" value="1"/>
</dbReference>
<accession>A0AAD4CWA4</accession>
<dbReference type="PANTHER" id="PTHR48081">
    <property type="entry name" value="AB HYDROLASE SUPERFAMILY PROTEIN C4A8.06C"/>
    <property type="match status" value="1"/>
</dbReference>
<proteinExistence type="predicted"/>
<gene>
    <name evidence="3" type="ORF">FE257_012394</name>
</gene>
<evidence type="ECO:0000259" key="2">
    <source>
        <dbReference type="Pfam" id="PF07859"/>
    </source>
</evidence>
<dbReference type="InterPro" id="IPR050300">
    <property type="entry name" value="GDXG_lipolytic_enzyme"/>
</dbReference>
<feature type="domain" description="Alpha/beta hydrolase fold-3" evidence="2">
    <location>
        <begin position="113"/>
        <end position="324"/>
    </location>
</feature>
<protein>
    <recommendedName>
        <fullName evidence="2">Alpha/beta hydrolase fold-3 domain-containing protein</fullName>
    </recommendedName>
</protein>
<dbReference type="Gene3D" id="3.40.50.1820">
    <property type="entry name" value="alpha/beta hydrolase"/>
    <property type="match status" value="1"/>
</dbReference>
<keyword evidence="4" id="KW-1185">Reference proteome</keyword>
<sequence length="352" mass="38887">MVQLWKLLLQSPIRSCRFLYTFTVQVSLTLLRAILLPSLPRYQSLRQLLHRAYWSSSSYYFPELIHRLPVTDCAPTRARKVGADWTGYVIPGTHDLESYGVTKTAGGVPWCVVIHAHGGGYARGEARMYLNYMERWVKGAEEAGLEITFLGVEYPLTDEAPNPAQQEAFLKAYQYVLERGIPSKNVIFMGDSAGGGLCVLSGLEAIRRNLPQPAGSVLMSPWMDMSLDSFRGGNALVETDYIVGANLTVPTFTAAWLNGTPADSPLVNPLCCSAAEFQGLNPLLILVGGGEFAYQEGKDLAKLATQAGVRHHLEIEWGQMHLYALGSKWVSPAVRRKTDGMIYRWILDCLAG</sequence>
<keyword evidence="1" id="KW-0378">Hydrolase</keyword>
<dbReference type="AlphaFoldDB" id="A0AAD4CWA4"/>
<comment type="caution">
    <text evidence="3">The sequence shown here is derived from an EMBL/GenBank/DDBJ whole genome shotgun (WGS) entry which is preliminary data.</text>
</comment>
<reference evidence="3" key="1">
    <citation type="journal article" date="2019" name="Beilstein J. Org. Chem.">
        <title>Nanangenines: drimane sesquiterpenoids as the dominant metabolite cohort of a novel Australian fungus, Aspergillus nanangensis.</title>
        <authorList>
            <person name="Lacey H.J."/>
            <person name="Gilchrist C.L.M."/>
            <person name="Crombie A."/>
            <person name="Kalaitzis J.A."/>
            <person name="Vuong D."/>
            <person name="Rutledge P.J."/>
            <person name="Turner P."/>
            <person name="Pitt J.I."/>
            <person name="Lacey E."/>
            <person name="Chooi Y.H."/>
            <person name="Piggott A.M."/>
        </authorList>
    </citation>
    <scope>NUCLEOTIDE SEQUENCE</scope>
    <source>
        <strain evidence="3">MST-FP2251</strain>
    </source>
</reference>
<dbReference type="SUPFAM" id="SSF53474">
    <property type="entry name" value="alpha/beta-Hydrolases"/>
    <property type="match status" value="1"/>
</dbReference>